<dbReference type="EMBL" id="KV454409">
    <property type="protein sequence ID" value="ODQ66171.1"/>
    <property type="molecule type" value="Genomic_DNA"/>
</dbReference>
<evidence type="ECO:0000256" key="1">
    <source>
        <dbReference type="SAM" id="MobiDB-lite"/>
    </source>
</evidence>
<organism evidence="2 3">
    <name type="scientific">Nadsonia fulvescens var. elongata DSM 6958</name>
    <dbReference type="NCBI Taxonomy" id="857566"/>
    <lineage>
        <taxon>Eukaryota</taxon>
        <taxon>Fungi</taxon>
        <taxon>Dikarya</taxon>
        <taxon>Ascomycota</taxon>
        <taxon>Saccharomycotina</taxon>
        <taxon>Dipodascomycetes</taxon>
        <taxon>Dipodascales</taxon>
        <taxon>Dipodascales incertae sedis</taxon>
        <taxon>Nadsonia</taxon>
    </lineage>
</organism>
<sequence length="138" mass="14291">MSVTPAKPSFAAMAASGLKSSSSRSTTPTKSTTPLTKSSTPLTKSSTPLTKPSTPTIASIPDTDIKPAATAFRSVKSFNGHEVSEHLTSVFKAAAADPKSRVLNGNTPGWSNQSGGGYIGRGMGDRVLVELKKGKDRL</sequence>
<gene>
    <name evidence="2" type="ORF">NADFUDRAFT_46691</name>
</gene>
<feature type="compositionally biased region" description="Polar residues" evidence="1">
    <location>
        <begin position="103"/>
        <end position="113"/>
    </location>
</feature>
<keyword evidence="3" id="KW-1185">Reference proteome</keyword>
<name>A0A1E3PL52_9ASCO</name>
<accession>A0A1E3PL52</accession>
<feature type="region of interest" description="Disordered" evidence="1">
    <location>
        <begin position="102"/>
        <end position="122"/>
    </location>
</feature>
<protein>
    <submittedName>
        <fullName evidence="2">Uncharacterized protein</fullName>
    </submittedName>
</protein>
<feature type="compositionally biased region" description="Low complexity" evidence="1">
    <location>
        <begin position="18"/>
        <end position="56"/>
    </location>
</feature>
<dbReference type="AlphaFoldDB" id="A0A1E3PL52"/>
<feature type="region of interest" description="Disordered" evidence="1">
    <location>
        <begin position="1"/>
        <end position="61"/>
    </location>
</feature>
<proteinExistence type="predicted"/>
<evidence type="ECO:0000313" key="2">
    <source>
        <dbReference type="EMBL" id="ODQ66171.1"/>
    </source>
</evidence>
<evidence type="ECO:0000313" key="3">
    <source>
        <dbReference type="Proteomes" id="UP000095009"/>
    </source>
</evidence>
<dbReference type="Proteomes" id="UP000095009">
    <property type="component" value="Unassembled WGS sequence"/>
</dbReference>
<reference evidence="2 3" key="1">
    <citation type="journal article" date="2016" name="Proc. Natl. Acad. Sci. U.S.A.">
        <title>Comparative genomics of biotechnologically important yeasts.</title>
        <authorList>
            <person name="Riley R."/>
            <person name="Haridas S."/>
            <person name="Wolfe K.H."/>
            <person name="Lopes M.R."/>
            <person name="Hittinger C.T."/>
            <person name="Goeker M."/>
            <person name="Salamov A.A."/>
            <person name="Wisecaver J.H."/>
            <person name="Long T.M."/>
            <person name="Calvey C.H."/>
            <person name="Aerts A.L."/>
            <person name="Barry K.W."/>
            <person name="Choi C."/>
            <person name="Clum A."/>
            <person name="Coughlan A.Y."/>
            <person name="Deshpande S."/>
            <person name="Douglass A.P."/>
            <person name="Hanson S.J."/>
            <person name="Klenk H.-P."/>
            <person name="LaButti K.M."/>
            <person name="Lapidus A."/>
            <person name="Lindquist E.A."/>
            <person name="Lipzen A.M."/>
            <person name="Meier-Kolthoff J.P."/>
            <person name="Ohm R.A."/>
            <person name="Otillar R.P."/>
            <person name="Pangilinan J.L."/>
            <person name="Peng Y."/>
            <person name="Rokas A."/>
            <person name="Rosa C.A."/>
            <person name="Scheuner C."/>
            <person name="Sibirny A.A."/>
            <person name="Slot J.C."/>
            <person name="Stielow J.B."/>
            <person name="Sun H."/>
            <person name="Kurtzman C.P."/>
            <person name="Blackwell M."/>
            <person name="Grigoriev I.V."/>
            <person name="Jeffries T.W."/>
        </authorList>
    </citation>
    <scope>NUCLEOTIDE SEQUENCE [LARGE SCALE GENOMIC DNA]</scope>
    <source>
        <strain evidence="2 3">DSM 6958</strain>
    </source>
</reference>